<feature type="region of interest" description="Disordered" evidence="2">
    <location>
        <begin position="1"/>
        <end position="21"/>
    </location>
</feature>
<dbReference type="Pfam" id="PF13904">
    <property type="entry name" value="CCDC34"/>
    <property type="match status" value="1"/>
</dbReference>
<dbReference type="InterPro" id="IPR045323">
    <property type="entry name" value="CCDC34"/>
</dbReference>
<feature type="domain" description="Coiled-coil" evidence="3">
    <location>
        <begin position="164"/>
        <end position="328"/>
    </location>
</feature>
<dbReference type="RefSeq" id="XP_017770039.1">
    <property type="nucleotide sequence ID" value="XM_017914550.1"/>
</dbReference>
<evidence type="ECO:0000256" key="2">
    <source>
        <dbReference type="SAM" id="MobiDB-lite"/>
    </source>
</evidence>
<dbReference type="InterPro" id="IPR025259">
    <property type="entry name" value="CCDC34/181"/>
</dbReference>
<evidence type="ECO:0000313" key="5">
    <source>
        <dbReference type="RefSeq" id="XP_017770039.1"/>
    </source>
</evidence>
<feature type="coiled-coil region" evidence="1">
    <location>
        <begin position="173"/>
        <end position="242"/>
    </location>
</feature>
<reference evidence="5" key="1">
    <citation type="submission" date="2025-08" db="UniProtKB">
        <authorList>
            <consortium name="RefSeq"/>
        </authorList>
    </citation>
    <scope>IDENTIFICATION</scope>
    <source>
        <tissue evidence="5">Whole Larva</tissue>
    </source>
</reference>
<dbReference type="Proteomes" id="UP000695000">
    <property type="component" value="Unplaced"/>
</dbReference>
<evidence type="ECO:0000256" key="1">
    <source>
        <dbReference type="SAM" id="Coils"/>
    </source>
</evidence>
<accession>A0ABM1M639</accession>
<keyword evidence="4" id="KW-1185">Reference proteome</keyword>
<sequence length="341" mass="39663">MRTEDTAGGIGAKKNGIDAPGEDANNIKVREYINSAVYVETIYEMAPCKQNGAVYMNIPAGGDQPKMVKVKRCVCFTNPKECPCHPRTLTDFDDQIPSPIEIKPKFTSSTTALLTKTTERANSFDSDSGITVKATNSTQDDLRLSIASLTTMSTIRIIDEQTKEENFRNWCARKDQERKLQEQKALLLNEMKRKQREQQLEIERENFLRWLAGKKKDEEIKKREEEEKILVEERRKQEERDKRMRENDLNFQLWLKRKEEKLLEKKLKDQMSLIKKEDEKQKRLGYSSKAYEIWLKQSKTKQKPVPLNRGLESLKSSVSVTYINPQPWVPNIDMTQKPTSQ</sequence>
<organism evidence="4 5">
    <name type="scientific">Nicrophorus vespilloides</name>
    <name type="common">Boreal carrion beetle</name>
    <dbReference type="NCBI Taxonomy" id="110193"/>
    <lineage>
        <taxon>Eukaryota</taxon>
        <taxon>Metazoa</taxon>
        <taxon>Ecdysozoa</taxon>
        <taxon>Arthropoda</taxon>
        <taxon>Hexapoda</taxon>
        <taxon>Insecta</taxon>
        <taxon>Pterygota</taxon>
        <taxon>Neoptera</taxon>
        <taxon>Endopterygota</taxon>
        <taxon>Coleoptera</taxon>
        <taxon>Polyphaga</taxon>
        <taxon>Staphyliniformia</taxon>
        <taxon>Silphidae</taxon>
        <taxon>Nicrophorinae</taxon>
        <taxon>Nicrophorus</taxon>
    </lineage>
</organism>
<dbReference type="GeneID" id="108557861"/>
<keyword evidence="1" id="KW-0175">Coiled coil</keyword>
<evidence type="ECO:0000313" key="4">
    <source>
        <dbReference type="Proteomes" id="UP000695000"/>
    </source>
</evidence>
<name>A0ABM1M639_NICVS</name>
<gene>
    <name evidence="5" type="primary">LOC108557861</name>
</gene>
<protein>
    <submittedName>
        <fullName evidence="5">Stress response protein NST1-like</fullName>
    </submittedName>
</protein>
<dbReference type="PANTHER" id="PTHR23247">
    <property type="entry name" value="NY-REN-41 ANTIGEN L15 -RELATED"/>
    <property type="match status" value="1"/>
</dbReference>
<dbReference type="PANTHER" id="PTHR23247:SF2">
    <property type="entry name" value="COILED-COIL DOMAIN-CONTAINING PROTEIN 34"/>
    <property type="match status" value="1"/>
</dbReference>
<evidence type="ECO:0000259" key="3">
    <source>
        <dbReference type="Pfam" id="PF13904"/>
    </source>
</evidence>
<proteinExistence type="predicted"/>